<proteinExistence type="inferred from homology"/>
<evidence type="ECO:0000256" key="5">
    <source>
        <dbReference type="ARBA" id="ARBA00023274"/>
    </source>
</evidence>
<dbReference type="FunFam" id="3.30.420.80:FF:000001">
    <property type="entry name" value="30S ribosomal protein S11"/>
    <property type="match status" value="1"/>
</dbReference>
<evidence type="ECO:0000313" key="11">
    <source>
        <dbReference type="Proteomes" id="UP000256379"/>
    </source>
</evidence>
<evidence type="ECO:0000256" key="8">
    <source>
        <dbReference type="HAMAP-Rule" id="MF_01310"/>
    </source>
</evidence>
<dbReference type="EMBL" id="NXLQ01000007">
    <property type="protein sequence ID" value="RDU66100.1"/>
    <property type="molecule type" value="Genomic_DNA"/>
</dbReference>
<dbReference type="GO" id="GO:0005840">
    <property type="term" value="C:ribosome"/>
    <property type="evidence" value="ECO:0007669"/>
    <property type="project" value="UniProtKB-KW"/>
</dbReference>
<evidence type="ECO:0000256" key="7">
    <source>
        <dbReference type="ARBA" id="ARBA00058053"/>
    </source>
</evidence>
<comment type="function">
    <text evidence="7 8">Located on the platform of the 30S subunit, it bridges several disparate RNA helices of the 16S rRNA. Forms part of the Shine-Dalgarno cleft in the 70S ribosome.</text>
</comment>
<evidence type="ECO:0000256" key="4">
    <source>
        <dbReference type="ARBA" id="ARBA00022980"/>
    </source>
</evidence>
<dbReference type="GO" id="GO:0019843">
    <property type="term" value="F:rRNA binding"/>
    <property type="evidence" value="ECO:0007669"/>
    <property type="project" value="UniProtKB-UniRule"/>
</dbReference>
<comment type="subunit">
    <text evidence="8">Part of the 30S ribosomal subunit. Interacts with proteins S7 and S18. Binds to IF-3.</text>
</comment>
<reference evidence="10 11" key="1">
    <citation type="submission" date="2018-04" db="EMBL/GenBank/DDBJ databases">
        <title>Novel Campyloabacter and Helicobacter Species and Strains.</title>
        <authorList>
            <person name="Mannion A.J."/>
            <person name="Shen Z."/>
            <person name="Fox J.G."/>
        </authorList>
    </citation>
    <scope>NUCLEOTIDE SEQUENCE [LARGE SCALE GENOMIC DNA]</scope>
    <source>
        <strain evidence="10 11">MIT 17-337</strain>
    </source>
</reference>
<name>A0A3D8IM65_9HELI</name>
<dbReference type="GO" id="GO:0003735">
    <property type="term" value="F:structural constituent of ribosome"/>
    <property type="evidence" value="ECO:0007669"/>
    <property type="project" value="InterPro"/>
</dbReference>
<sequence length="131" mass="14068">MAKKQTNLKKRVVRKNIARGIVCISASFNNTNVTVTDEMGNVVCWATAGGLGFKGSKKSTPYAAQQAVESAMIKAKEHGIKEVGIKVQGPGSGRETAIKSVGSVEGIKVLWIKDVTPLPHNGCRPPKRRRV</sequence>
<keyword evidence="4 8" id="KW-0689">Ribosomal protein</keyword>
<dbReference type="AlphaFoldDB" id="A0A3D8IM65"/>
<keyword evidence="2 8" id="KW-0699">rRNA-binding</keyword>
<evidence type="ECO:0000256" key="6">
    <source>
        <dbReference type="ARBA" id="ARBA00035160"/>
    </source>
</evidence>
<dbReference type="RefSeq" id="WP_115542869.1">
    <property type="nucleotide sequence ID" value="NZ_NXLQ01000007.1"/>
</dbReference>
<dbReference type="GO" id="GO:1990904">
    <property type="term" value="C:ribonucleoprotein complex"/>
    <property type="evidence" value="ECO:0007669"/>
    <property type="project" value="UniProtKB-KW"/>
</dbReference>
<dbReference type="NCBIfam" id="NF003698">
    <property type="entry name" value="PRK05309.1"/>
    <property type="match status" value="1"/>
</dbReference>
<keyword evidence="11" id="KW-1185">Reference proteome</keyword>
<organism evidence="10 11">
    <name type="scientific">Helicobacter didelphidarum</name>
    <dbReference type="NCBI Taxonomy" id="2040648"/>
    <lineage>
        <taxon>Bacteria</taxon>
        <taxon>Pseudomonadati</taxon>
        <taxon>Campylobacterota</taxon>
        <taxon>Epsilonproteobacteria</taxon>
        <taxon>Campylobacterales</taxon>
        <taxon>Helicobacteraceae</taxon>
        <taxon>Helicobacter</taxon>
    </lineage>
</organism>
<dbReference type="HAMAP" id="MF_01310">
    <property type="entry name" value="Ribosomal_uS11"/>
    <property type="match status" value="1"/>
</dbReference>
<gene>
    <name evidence="8" type="primary">rpsK</name>
    <name evidence="10" type="ORF">CQA53_04680</name>
</gene>
<dbReference type="InterPro" id="IPR019981">
    <property type="entry name" value="Ribosomal_uS11_bac-type"/>
</dbReference>
<comment type="caution">
    <text evidence="10">The sequence shown here is derived from an EMBL/GenBank/DDBJ whole genome shotgun (WGS) entry which is preliminary data.</text>
</comment>
<dbReference type="OrthoDB" id="9806415at2"/>
<dbReference type="NCBIfam" id="TIGR03632">
    <property type="entry name" value="uS11_bact"/>
    <property type="match status" value="1"/>
</dbReference>
<dbReference type="InterPro" id="IPR036967">
    <property type="entry name" value="Ribosomal_uS11_sf"/>
</dbReference>
<dbReference type="Proteomes" id="UP000256379">
    <property type="component" value="Unassembled WGS sequence"/>
</dbReference>
<keyword evidence="3 8" id="KW-0694">RNA-binding</keyword>
<evidence type="ECO:0000256" key="9">
    <source>
        <dbReference type="RuleBase" id="RU003629"/>
    </source>
</evidence>
<dbReference type="InterPro" id="IPR001971">
    <property type="entry name" value="Ribosomal_uS11"/>
</dbReference>
<dbReference type="InterPro" id="IPR018102">
    <property type="entry name" value="Ribosomal_uS11_CS"/>
</dbReference>
<dbReference type="PIRSF" id="PIRSF002131">
    <property type="entry name" value="Ribosomal_S11"/>
    <property type="match status" value="1"/>
</dbReference>
<dbReference type="Gene3D" id="3.30.420.80">
    <property type="entry name" value="Ribosomal protein S11"/>
    <property type="match status" value="1"/>
</dbReference>
<accession>A0A3D8IM65</accession>
<dbReference type="Pfam" id="PF00411">
    <property type="entry name" value="Ribosomal_S11"/>
    <property type="match status" value="1"/>
</dbReference>
<evidence type="ECO:0000313" key="10">
    <source>
        <dbReference type="EMBL" id="RDU66100.1"/>
    </source>
</evidence>
<evidence type="ECO:0000256" key="3">
    <source>
        <dbReference type="ARBA" id="ARBA00022884"/>
    </source>
</evidence>
<comment type="similarity">
    <text evidence="1 8 9">Belongs to the universal ribosomal protein uS11 family.</text>
</comment>
<protein>
    <recommendedName>
        <fullName evidence="6 8">Small ribosomal subunit protein uS11</fullName>
    </recommendedName>
</protein>
<evidence type="ECO:0000256" key="1">
    <source>
        <dbReference type="ARBA" id="ARBA00006194"/>
    </source>
</evidence>
<evidence type="ECO:0000256" key="2">
    <source>
        <dbReference type="ARBA" id="ARBA00022730"/>
    </source>
</evidence>
<keyword evidence="5 8" id="KW-0687">Ribonucleoprotein</keyword>
<dbReference type="GO" id="GO:0006412">
    <property type="term" value="P:translation"/>
    <property type="evidence" value="ECO:0007669"/>
    <property type="project" value="UniProtKB-UniRule"/>
</dbReference>
<dbReference type="SUPFAM" id="SSF53137">
    <property type="entry name" value="Translational machinery components"/>
    <property type="match status" value="1"/>
</dbReference>
<dbReference type="PROSITE" id="PS00054">
    <property type="entry name" value="RIBOSOMAL_S11"/>
    <property type="match status" value="1"/>
</dbReference>
<dbReference type="PANTHER" id="PTHR11759">
    <property type="entry name" value="40S RIBOSOMAL PROTEIN S14/30S RIBOSOMAL PROTEIN S11"/>
    <property type="match status" value="1"/>
</dbReference>